<organism evidence="1">
    <name type="scientific">mine drainage metagenome</name>
    <dbReference type="NCBI Taxonomy" id="410659"/>
    <lineage>
        <taxon>unclassified sequences</taxon>
        <taxon>metagenomes</taxon>
        <taxon>ecological metagenomes</taxon>
    </lineage>
</organism>
<gene>
    <name evidence="1" type="ORF">GALL_538470</name>
</gene>
<name>A0A1J5P9V9_9ZZZZ</name>
<comment type="caution">
    <text evidence="1">The sequence shown here is derived from an EMBL/GenBank/DDBJ whole genome shotgun (WGS) entry which is preliminary data.</text>
</comment>
<dbReference type="AlphaFoldDB" id="A0A1J5P9V9"/>
<reference evidence="1" key="1">
    <citation type="submission" date="2016-10" db="EMBL/GenBank/DDBJ databases">
        <title>Sequence of Gallionella enrichment culture.</title>
        <authorList>
            <person name="Poehlein A."/>
            <person name="Muehling M."/>
            <person name="Daniel R."/>
        </authorList>
    </citation>
    <scope>NUCLEOTIDE SEQUENCE</scope>
</reference>
<dbReference type="EMBL" id="MLJW01007984">
    <property type="protein sequence ID" value="OIQ64599.1"/>
    <property type="molecule type" value="Genomic_DNA"/>
</dbReference>
<proteinExistence type="predicted"/>
<accession>A0A1J5P9V9</accession>
<sequence>MHQRSAAPLQANIGAVERHWSGAESITEPDAGLAPPQIWPHDQAKRLVPRSGRRVGEGEFLVGLGRRVADGIGPLD</sequence>
<protein>
    <submittedName>
        <fullName evidence="1">Uncharacterized protein</fullName>
    </submittedName>
</protein>
<evidence type="ECO:0000313" key="1">
    <source>
        <dbReference type="EMBL" id="OIQ64599.1"/>
    </source>
</evidence>